<comment type="caution">
    <text evidence="1">The sequence shown here is derived from an EMBL/GenBank/DDBJ whole genome shotgun (WGS) entry which is preliminary data.</text>
</comment>
<evidence type="ECO:0000313" key="2">
    <source>
        <dbReference type="Proteomes" id="UP000699462"/>
    </source>
</evidence>
<dbReference type="EMBL" id="JTDF01003858">
    <property type="protein sequence ID" value="KAF8567432.1"/>
    <property type="molecule type" value="Genomic_DNA"/>
</dbReference>
<dbReference type="Proteomes" id="UP000699462">
    <property type="component" value="Unassembled WGS sequence"/>
</dbReference>
<keyword evidence="2" id="KW-1185">Reference proteome</keyword>
<name>A0A8T0DJG6_9TREM</name>
<protein>
    <recommendedName>
        <fullName evidence="3">Ig-like domain-containing protein</fullName>
    </recommendedName>
</protein>
<evidence type="ECO:0000313" key="1">
    <source>
        <dbReference type="EMBL" id="KAF8567432.1"/>
    </source>
</evidence>
<dbReference type="Gene3D" id="2.60.40.420">
    <property type="entry name" value="Cupredoxins - blue copper proteins"/>
    <property type="match status" value="1"/>
</dbReference>
<reference evidence="1 2" key="1">
    <citation type="submission" date="2019-07" db="EMBL/GenBank/DDBJ databases">
        <title>Annotation for the trematode Paragonimus westermani.</title>
        <authorList>
            <person name="Choi Y.-J."/>
        </authorList>
    </citation>
    <scope>NUCLEOTIDE SEQUENCE [LARGE SCALE GENOMIC DNA]</scope>
    <source>
        <strain evidence="1">180907_Pwestermani</strain>
    </source>
</reference>
<sequence>MLQLEKCEVVIYYLSILTISLKQLLISVIFERGDSALLVSEGDNLVLSCPRSFTQEVTIYWTLNQSAFMLCDTSVQSGVKRIMKCKPAGSEEDFILKISRFSELTHIPHFHPGKPVYFFGKCIQIWCVM</sequence>
<evidence type="ECO:0008006" key="3">
    <source>
        <dbReference type="Google" id="ProtNLM"/>
    </source>
</evidence>
<proteinExistence type="predicted"/>
<dbReference type="InterPro" id="IPR008972">
    <property type="entry name" value="Cupredoxin"/>
</dbReference>
<accession>A0A8T0DJG6</accession>
<dbReference type="OrthoDB" id="6247098at2759"/>
<dbReference type="AlphaFoldDB" id="A0A8T0DJG6"/>
<gene>
    <name evidence="1" type="ORF">P879_09309</name>
</gene>
<organism evidence="1 2">
    <name type="scientific">Paragonimus westermani</name>
    <dbReference type="NCBI Taxonomy" id="34504"/>
    <lineage>
        <taxon>Eukaryota</taxon>
        <taxon>Metazoa</taxon>
        <taxon>Spiralia</taxon>
        <taxon>Lophotrochozoa</taxon>
        <taxon>Platyhelminthes</taxon>
        <taxon>Trematoda</taxon>
        <taxon>Digenea</taxon>
        <taxon>Plagiorchiida</taxon>
        <taxon>Troglotremata</taxon>
        <taxon>Troglotrematidae</taxon>
        <taxon>Paragonimus</taxon>
    </lineage>
</organism>